<comment type="similarity">
    <text evidence="1">Belongs to the DDA1 family.</text>
</comment>
<evidence type="ECO:0000256" key="1">
    <source>
        <dbReference type="ARBA" id="ARBA00008042"/>
    </source>
</evidence>
<dbReference type="PANTHER" id="PTHR31879:SF2">
    <property type="entry name" value="DET1- AND DDB1-ASSOCIATED PROTEIN 1"/>
    <property type="match status" value="1"/>
</dbReference>
<dbReference type="Proteomes" id="UP000694865">
    <property type="component" value="Unplaced"/>
</dbReference>
<sequence>MSYFLKGLPSYNETNFTRFHCDSTKTSNRRPTVYLPTTEYPSDQVITTEKTNILLRYLHQQWDKKNLHKKRDTTNANLDAETATPRKMQRLDFNADNNDS</sequence>
<evidence type="ECO:0000313" key="6">
    <source>
        <dbReference type="Proteomes" id="UP000694865"/>
    </source>
</evidence>
<gene>
    <name evidence="7" type="primary">LOC100377667</name>
</gene>
<keyword evidence="6" id="KW-1185">Reference proteome</keyword>
<dbReference type="GeneID" id="100377667"/>
<organism evidence="6 7">
    <name type="scientific">Saccoglossus kowalevskii</name>
    <name type="common">Acorn worm</name>
    <dbReference type="NCBI Taxonomy" id="10224"/>
    <lineage>
        <taxon>Eukaryota</taxon>
        <taxon>Metazoa</taxon>
        <taxon>Hemichordata</taxon>
        <taxon>Enteropneusta</taxon>
        <taxon>Harrimaniidae</taxon>
        <taxon>Saccoglossus</taxon>
    </lineage>
</organism>
<name>A0ABM0GM31_SACKO</name>
<dbReference type="Pfam" id="PF10172">
    <property type="entry name" value="DDA1"/>
    <property type="match status" value="1"/>
</dbReference>
<feature type="region of interest" description="Disordered" evidence="4">
    <location>
        <begin position="68"/>
        <end position="100"/>
    </location>
</feature>
<dbReference type="InterPro" id="IPR018276">
    <property type="entry name" value="DDA1_dom"/>
</dbReference>
<evidence type="ECO:0000256" key="4">
    <source>
        <dbReference type="SAM" id="MobiDB-lite"/>
    </source>
</evidence>
<evidence type="ECO:0000256" key="2">
    <source>
        <dbReference type="ARBA" id="ARBA00018256"/>
    </source>
</evidence>
<dbReference type="RefSeq" id="XP_002732940.1">
    <property type="nucleotide sequence ID" value="XM_002732894.2"/>
</dbReference>
<comment type="function">
    <text evidence="3">Functions as a component of numerous distinct DCX (DDB1-CUL4-X-box) E3 ubiquitin-protein ligase complexes which mediate the ubiquitination and subsequent proteasomal degradation of target proteins. In the DCX complexes, acts as a scaffolding subunit required to stabilize the complex.</text>
</comment>
<dbReference type="InterPro" id="IPR033575">
    <property type="entry name" value="DDA1-like"/>
</dbReference>
<feature type="domain" description="DET1- and DDB1-associated protein 1" evidence="5">
    <location>
        <begin position="4"/>
        <end position="64"/>
    </location>
</feature>
<protein>
    <recommendedName>
        <fullName evidence="2">DET1- and DDB1-associated protein 1</fullName>
    </recommendedName>
</protein>
<evidence type="ECO:0000313" key="7">
    <source>
        <dbReference type="RefSeq" id="XP_002732940.1"/>
    </source>
</evidence>
<dbReference type="PANTHER" id="PTHR31879">
    <property type="entry name" value="DET1- AND DDB1-ASSOCIATED PROTEIN 1"/>
    <property type="match status" value="1"/>
</dbReference>
<accession>A0ABM0GM31</accession>
<evidence type="ECO:0000256" key="3">
    <source>
        <dbReference type="ARBA" id="ARBA00045586"/>
    </source>
</evidence>
<evidence type="ECO:0000259" key="5">
    <source>
        <dbReference type="Pfam" id="PF10172"/>
    </source>
</evidence>
<proteinExistence type="inferred from homology"/>
<reference evidence="7" key="1">
    <citation type="submission" date="2025-08" db="UniProtKB">
        <authorList>
            <consortium name="RefSeq"/>
        </authorList>
    </citation>
    <scope>IDENTIFICATION</scope>
    <source>
        <tissue evidence="7">Testes</tissue>
    </source>
</reference>